<dbReference type="Pfam" id="PF13414">
    <property type="entry name" value="TPR_11"/>
    <property type="match status" value="1"/>
</dbReference>
<gene>
    <name evidence="3" type="ORF">JIN83_06450</name>
</gene>
<dbReference type="EMBL" id="JAENIG010000003">
    <property type="protein sequence ID" value="MBK1854592.1"/>
    <property type="molecule type" value="Genomic_DNA"/>
</dbReference>
<evidence type="ECO:0000313" key="4">
    <source>
        <dbReference type="Proteomes" id="UP000634206"/>
    </source>
</evidence>
<dbReference type="RefSeq" id="WP_309489199.1">
    <property type="nucleotide sequence ID" value="NZ_JAENIG010000003.1"/>
</dbReference>
<name>A0AAE2V7X1_9BACT</name>
<accession>A0AAE2V7X1</accession>
<dbReference type="GO" id="GO:0006493">
    <property type="term" value="P:protein O-linked glycosylation"/>
    <property type="evidence" value="ECO:0007669"/>
    <property type="project" value="InterPro"/>
</dbReference>
<feature type="repeat" description="TPR" evidence="1">
    <location>
        <begin position="128"/>
        <end position="161"/>
    </location>
</feature>
<dbReference type="InterPro" id="IPR011990">
    <property type="entry name" value="TPR-like_helical_dom_sf"/>
</dbReference>
<dbReference type="Gene3D" id="1.25.40.10">
    <property type="entry name" value="Tetratricopeptide repeat domain"/>
    <property type="match status" value="3"/>
</dbReference>
<organism evidence="3 4">
    <name type="scientific">Oceaniferula flava</name>
    <dbReference type="NCBI Taxonomy" id="2800421"/>
    <lineage>
        <taxon>Bacteria</taxon>
        <taxon>Pseudomonadati</taxon>
        <taxon>Verrucomicrobiota</taxon>
        <taxon>Verrucomicrobiia</taxon>
        <taxon>Verrucomicrobiales</taxon>
        <taxon>Verrucomicrobiaceae</taxon>
        <taxon>Oceaniferula</taxon>
    </lineage>
</organism>
<dbReference type="SUPFAM" id="SSF48452">
    <property type="entry name" value="TPR-like"/>
    <property type="match status" value="2"/>
</dbReference>
<evidence type="ECO:0000256" key="1">
    <source>
        <dbReference type="PROSITE-ProRule" id="PRU00339"/>
    </source>
</evidence>
<feature type="signal peptide" evidence="2">
    <location>
        <begin position="1"/>
        <end position="23"/>
    </location>
</feature>
<comment type="caution">
    <text evidence="3">The sequence shown here is derived from an EMBL/GenBank/DDBJ whole genome shotgun (WGS) entry which is preliminary data.</text>
</comment>
<dbReference type="Proteomes" id="UP000634206">
    <property type="component" value="Unassembled WGS sequence"/>
</dbReference>
<dbReference type="InterPro" id="IPR019734">
    <property type="entry name" value="TPR_rpt"/>
</dbReference>
<dbReference type="AlphaFoldDB" id="A0AAE2V7X1"/>
<dbReference type="PROSITE" id="PS50005">
    <property type="entry name" value="TPR"/>
    <property type="match status" value="2"/>
</dbReference>
<proteinExistence type="predicted"/>
<feature type="repeat" description="TPR" evidence="1">
    <location>
        <begin position="94"/>
        <end position="127"/>
    </location>
</feature>
<dbReference type="PANTHER" id="PTHR44366">
    <property type="entry name" value="UDP-N-ACETYLGLUCOSAMINE--PEPTIDE N-ACETYLGLUCOSAMINYLTRANSFERASE 110 KDA SUBUNIT"/>
    <property type="match status" value="1"/>
</dbReference>
<feature type="chain" id="PRO_5042195492" evidence="2">
    <location>
        <begin position="24"/>
        <end position="458"/>
    </location>
</feature>
<dbReference type="PANTHER" id="PTHR44366:SF1">
    <property type="entry name" value="UDP-N-ACETYLGLUCOSAMINE--PEPTIDE N-ACETYLGLUCOSAMINYLTRANSFERASE 110 KDA SUBUNIT"/>
    <property type="match status" value="1"/>
</dbReference>
<evidence type="ECO:0000313" key="3">
    <source>
        <dbReference type="EMBL" id="MBK1854592.1"/>
    </source>
</evidence>
<dbReference type="InterPro" id="IPR037919">
    <property type="entry name" value="OGT"/>
</dbReference>
<dbReference type="Pfam" id="PF14559">
    <property type="entry name" value="TPR_19"/>
    <property type="match status" value="1"/>
</dbReference>
<dbReference type="SMART" id="SM00028">
    <property type="entry name" value="TPR"/>
    <property type="match status" value="5"/>
</dbReference>
<keyword evidence="2" id="KW-0732">Signal</keyword>
<dbReference type="PROSITE" id="PS50293">
    <property type="entry name" value="TPR_REGION"/>
    <property type="match status" value="2"/>
</dbReference>
<evidence type="ECO:0000256" key="2">
    <source>
        <dbReference type="SAM" id="SignalP"/>
    </source>
</evidence>
<dbReference type="GO" id="GO:0097363">
    <property type="term" value="F:protein O-acetylglucosaminyltransferase activity"/>
    <property type="evidence" value="ECO:0007669"/>
    <property type="project" value="TreeGrafter"/>
</dbReference>
<protein>
    <submittedName>
        <fullName evidence="3">Tetratricopeptide repeat protein</fullName>
    </submittedName>
</protein>
<reference evidence="3" key="1">
    <citation type="submission" date="2021-01" db="EMBL/GenBank/DDBJ databases">
        <title>Modified the classification status of verrucomicrobia.</title>
        <authorList>
            <person name="Feng X."/>
        </authorList>
    </citation>
    <scope>NUCLEOTIDE SEQUENCE</scope>
    <source>
        <strain evidence="3">5K15</strain>
    </source>
</reference>
<sequence length="458" mass="51054">MNFSVFSIQLSVCSSLLVSSLSAAEALPLSKSYWKDSEFLKSFNGSYRINARIEPTVTTEERGLLVSIQSMMALGKRKEALAKLKASSLAKTSAAISFNIANIQFELGEMEDAAESYQKALKIFPNFRRAHRNLGFVYVRQDDWDKALPAFEQALRLGDQDGATYGQLAYGRMQKEQYASALQAYRLAQVTQPESIDWKAGIAQCLQHLQRNEEALALVDEVIAARPEEVSYYLLQSSIQLSMDRSDEAMTNLEMVRRMGKLDAENHLLLANLHLRSGNGKLARPVMMAAIEMEPKAPLESALNVLAFAADGKDWKLARDFADAVAKAWPEIKDEKLSSKLQRLGALIDIDSGENPERGAKVLESLMKKDPLDGDALTLLAGYRIEEKRNQEGEMLLQQASKIEGYEYNARLELAKLYVSLSRYPEALEELDLVLKIRSSPAISTYRNAVANLAEAAR</sequence>
<keyword evidence="1" id="KW-0802">TPR repeat</keyword>
<keyword evidence="4" id="KW-1185">Reference proteome</keyword>